<keyword evidence="4" id="KW-1185">Reference proteome</keyword>
<feature type="compositionally biased region" description="Polar residues" evidence="1">
    <location>
        <begin position="117"/>
        <end position="136"/>
    </location>
</feature>
<dbReference type="EMBL" id="OU892277">
    <property type="protein sequence ID" value="CAG9760670.1"/>
    <property type="molecule type" value="Genomic_DNA"/>
</dbReference>
<evidence type="ECO:0000256" key="1">
    <source>
        <dbReference type="SAM" id="MobiDB-lite"/>
    </source>
</evidence>
<dbReference type="InterPro" id="IPR036236">
    <property type="entry name" value="Znf_C2H2_sf"/>
</dbReference>
<accession>A0A9N9QJ28</accession>
<organism evidence="3 4">
    <name type="scientific">Ceutorhynchus assimilis</name>
    <name type="common">cabbage seed weevil</name>
    <dbReference type="NCBI Taxonomy" id="467358"/>
    <lineage>
        <taxon>Eukaryota</taxon>
        <taxon>Metazoa</taxon>
        <taxon>Ecdysozoa</taxon>
        <taxon>Arthropoda</taxon>
        <taxon>Hexapoda</taxon>
        <taxon>Insecta</taxon>
        <taxon>Pterygota</taxon>
        <taxon>Neoptera</taxon>
        <taxon>Endopterygota</taxon>
        <taxon>Coleoptera</taxon>
        <taxon>Polyphaga</taxon>
        <taxon>Cucujiformia</taxon>
        <taxon>Curculionidae</taxon>
        <taxon>Ceutorhynchinae</taxon>
        <taxon>Ceutorhynchus</taxon>
    </lineage>
</organism>
<evidence type="ECO:0000313" key="4">
    <source>
        <dbReference type="Proteomes" id="UP001152799"/>
    </source>
</evidence>
<dbReference type="AlphaFoldDB" id="A0A9N9QJ28"/>
<dbReference type="Pfam" id="PF12874">
    <property type="entry name" value="zf-met"/>
    <property type="match status" value="1"/>
</dbReference>
<reference evidence="3" key="1">
    <citation type="submission" date="2022-01" db="EMBL/GenBank/DDBJ databases">
        <authorList>
            <person name="King R."/>
        </authorList>
    </citation>
    <scope>NUCLEOTIDE SEQUENCE</scope>
</reference>
<dbReference type="Gene3D" id="3.30.160.60">
    <property type="entry name" value="Classic Zinc Finger"/>
    <property type="match status" value="1"/>
</dbReference>
<feature type="compositionally biased region" description="Basic and acidic residues" evidence="1">
    <location>
        <begin position="140"/>
        <end position="151"/>
    </location>
</feature>
<dbReference type="OrthoDB" id="3437960at2759"/>
<name>A0A9N9QJ28_9CUCU</name>
<evidence type="ECO:0000259" key="2">
    <source>
        <dbReference type="Pfam" id="PF12874"/>
    </source>
</evidence>
<dbReference type="SUPFAM" id="SSF57667">
    <property type="entry name" value="beta-beta-alpha zinc fingers"/>
    <property type="match status" value="1"/>
</dbReference>
<protein>
    <recommendedName>
        <fullName evidence="2">C2H2-type domain-containing protein</fullName>
    </recommendedName>
</protein>
<gene>
    <name evidence="3" type="ORF">CEUTPL_LOCUS1393</name>
</gene>
<proteinExistence type="predicted"/>
<sequence length="151" mass="16946">MCGAVFKHLASLRYHLANNVCTKPKKEEPKLLNCQVCGKIFKGVTAMQYHIRRKVCEQVKQNIGPPFACQLCGTLFNLKQSWYVHLRREACKRFPEKYGLNEIKMILPKVQLVEGNSNSNSSDQLNIDTTNNSSDSCGDGAEKKPENNVAG</sequence>
<dbReference type="Proteomes" id="UP001152799">
    <property type="component" value="Chromosome 1"/>
</dbReference>
<dbReference type="InterPro" id="IPR013087">
    <property type="entry name" value="Znf_C2H2_type"/>
</dbReference>
<feature type="domain" description="C2H2-type" evidence="2">
    <location>
        <begin position="33"/>
        <end position="52"/>
    </location>
</feature>
<feature type="region of interest" description="Disordered" evidence="1">
    <location>
        <begin position="117"/>
        <end position="151"/>
    </location>
</feature>
<evidence type="ECO:0000313" key="3">
    <source>
        <dbReference type="EMBL" id="CAG9760670.1"/>
    </source>
</evidence>